<evidence type="ECO:0000313" key="3">
    <source>
        <dbReference type="Proteomes" id="UP001601059"/>
    </source>
</evidence>
<organism evidence="2 3">
    <name type="scientific">Cytobacillus spartinae</name>
    <dbReference type="NCBI Taxonomy" id="3299023"/>
    <lineage>
        <taxon>Bacteria</taxon>
        <taxon>Bacillati</taxon>
        <taxon>Bacillota</taxon>
        <taxon>Bacilli</taxon>
        <taxon>Bacillales</taxon>
        <taxon>Bacillaceae</taxon>
        <taxon>Cytobacillus</taxon>
    </lineage>
</organism>
<dbReference type="Gene3D" id="2.120.10.30">
    <property type="entry name" value="TolB, C-terminal domain"/>
    <property type="match status" value="1"/>
</dbReference>
<dbReference type="Pfam" id="PF07995">
    <property type="entry name" value="GSDH"/>
    <property type="match status" value="1"/>
</dbReference>
<name>A0ABW6K6J2_9BACI</name>
<reference evidence="2 3" key="1">
    <citation type="submission" date="2024-08" db="EMBL/GenBank/DDBJ databases">
        <title>Two novel Cytobacillus novel species.</title>
        <authorList>
            <person name="Liu G."/>
        </authorList>
    </citation>
    <scope>NUCLEOTIDE SEQUENCE [LARGE SCALE GENOMIC DNA]</scope>
    <source>
        <strain evidence="2 3">FJAT-54145</strain>
    </source>
</reference>
<dbReference type="PANTHER" id="PTHR19328">
    <property type="entry name" value="HEDGEHOG-INTERACTING PROTEIN"/>
    <property type="match status" value="1"/>
</dbReference>
<protein>
    <submittedName>
        <fullName evidence="2">PQQ-dependent sugar dehydrogenase</fullName>
    </submittedName>
</protein>
<dbReference type="InterPro" id="IPR011042">
    <property type="entry name" value="6-blade_b-propeller_TolB-like"/>
</dbReference>
<dbReference type="SUPFAM" id="SSF50952">
    <property type="entry name" value="Soluble quinoprotein glucose dehydrogenase"/>
    <property type="match status" value="1"/>
</dbReference>
<dbReference type="RefSeq" id="WP_389357457.1">
    <property type="nucleotide sequence ID" value="NZ_JBIACK010000001.1"/>
</dbReference>
<dbReference type="EMBL" id="JBIACK010000001">
    <property type="protein sequence ID" value="MFE8699339.1"/>
    <property type="molecule type" value="Genomic_DNA"/>
</dbReference>
<keyword evidence="3" id="KW-1185">Reference proteome</keyword>
<dbReference type="InterPro" id="IPR012938">
    <property type="entry name" value="Glc/Sorbosone_DH"/>
</dbReference>
<dbReference type="InterPro" id="IPR011041">
    <property type="entry name" value="Quinoprot_gluc/sorb_DH_b-prop"/>
</dbReference>
<evidence type="ECO:0000313" key="2">
    <source>
        <dbReference type="EMBL" id="MFE8699339.1"/>
    </source>
</evidence>
<accession>A0ABW6K6J2</accession>
<feature type="domain" description="Glucose/Sorbosone dehydrogenase" evidence="1">
    <location>
        <begin position="365"/>
        <end position="509"/>
    </location>
</feature>
<comment type="caution">
    <text evidence="2">The sequence shown here is derived from an EMBL/GenBank/DDBJ whole genome shotgun (WGS) entry which is preliminary data.</text>
</comment>
<gene>
    <name evidence="2" type="ORF">ACFYKX_01750</name>
</gene>
<dbReference type="Proteomes" id="UP001601059">
    <property type="component" value="Unassembled WGS sequence"/>
</dbReference>
<evidence type="ECO:0000259" key="1">
    <source>
        <dbReference type="Pfam" id="PF07995"/>
    </source>
</evidence>
<sequence length="573" mass="65214">MSYGYIPNDMIQKELRWEYVNYALYKHLRELNVQSRLDHRIGELENEQEEQLNLIQYVCTLHRSLPRNTPSHYYPPKHIPDIINELLKRENELLQEYKSYRNYFLSNNPYYSAFFDRLAANKSKQIEQLVELEPCFPNSHDVRQDFFLQEGYRMEKVISELTFPTVITFDDEKNMYVVEAGYAYGAEPGEGRIFKVSRNGDINEVAGGFAGPVTGLTWYKGDLYVAEGGFDRKAEPGCGRIIKVSPSGEKQVIISNLRTCGDHFTGDVKVGPDEKLYFTVGTATNSGVVGKDNMSWVKRNPQFHDQPARDYILVGKNFVTENPLTEKDDVVETGAFKPFGVPSREGETIKGDLYANGVIYRSNLDGSNLEIYADGFRNPFGLVFSPFTNKMYVTDNGADVRGSRPINKDWDNFWEVQQGGWYGWPDFFSGLPATNPRFHKEGEPKPSFLIKNHPKLASQPIVRFEPHSSSNKFSFSTNDRFGYFGEAFVAQLGGMDGKSGLKVVRVNLDTGQIREFYANKKGLDIEGAPKRPVAAMFNPEGDELYIVDFGLMGPREKSEGTGSVWRIVRERQD</sequence>
<proteinExistence type="predicted"/>